<dbReference type="GO" id="GO:0031510">
    <property type="term" value="C:SUMO activating enzyme complex"/>
    <property type="evidence" value="ECO:0007669"/>
    <property type="project" value="TreeGrafter"/>
</dbReference>
<dbReference type="InterPro" id="IPR042449">
    <property type="entry name" value="Ub-E1_IAD_1"/>
</dbReference>
<comment type="similarity">
    <text evidence="3">Belongs to the ubiquitin-activating E1 family.</text>
</comment>
<dbReference type="Proteomes" id="UP000694420">
    <property type="component" value="Unplaced"/>
</dbReference>
<dbReference type="FunFam" id="3.50.50.80:FF:000001">
    <property type="entry name" value="ubiquitin-like modifier-activating enzyme 1"/>
    <property type="match status" value="1"/>
</dbReference>
<keyword evidence="5" id="KW-0833">Ubl conjugation pathway</keyword>
<keyword evidence="11" id="KW-1185">Reference proteome</keyword>
<evidence type="ECO:0000256" key="2">
    <source>
        <dbReference type="ARBA" id="ARBA00004906"/>
    </source>
</evidence>
<reference evidence="10" key="2">
    <citation type="submission" date="2025-09" db="UniProtKB">
        <authorList>
            <consortium name="Ensembl"/>
        </authorList>
    </citation>
    <scope>IDENTIFICATION</scope>
</reference>
<dbReference type="AlphaFoldDB" id="A0A8C6ZBX4"/>
<name>A0A8C6ZBX4_NOTPE</name>
<dbReference type="PRINTS" id="PR01849">
    <property type="entry name" value="UBIQUITINACT"/>
</dbReference>
<evidence type="ECO:0000313" key="10">
    <source>
        <dbReference type="Ensembl" id="ENSNPEP00000009473.1"/>
    </source>
</evidence>
<evidence type="ECO:0000256" key="5">
    <source>
        <dbReference type="ARBA" id="ARBA00022786"/>
    </source>
</evidence>
<dbReference type="Gene3D" id="3.50.50.80">
    <property type="entry name" value="Ubiquitin-activating enzyme E1, inactive adenylation domain, subdomain 1"/>
    <property type="match status" value="1"/>
</dbReference>
<dbReference type="CDD" id="cd01491">
    <property type="entry name" value="Ube1_repeat1"/>
    <property type="match status" value="1"/>
</dbReference>
<evidence type="ECO:0000256" key="4">
    <source>
        <dbReference type="ARBA" id="ARBA00022598"/>
    </source>
</evidence>
<evidence type="ECO:0000256" key="3">
    <source>
        <dbReference type="ARBA" id="ARBA00005673"/>
    </source>
</evidence>
<evidence type="ECO:0000259" key="9">
    <source>
        <dbReference type="Pfam" id="PF16190"/>
    </source>
</evidence>
<evidence type="ECO:0000256" key="6">
    <source>
        <dbReference type="ARBA" id="ARBA00026003"/>
    </source>
</evidence>
<dbReference type="SUPFAM" id="SSF69572">
    <property type="entry name" value="Activating enzymes of the ubiquitin-like proteins"/>
    <property type="match status" value="1"/>
</dbReference>
<organism evidence="10 11">
    <name type="scientific">Nothoprocta perdicaria</name>
    <name type="common">Chilean tinamou</name>
    <name type="synonym">Crypturus perdicarius</name>
    <dbReference type="NCBI Taxonomy" id="30464"/>
    <lineage>
        <taxon>Eukaryota</taxon>
        <taxon>Metazoa</taxon>
        <taxon>Chordata</taxon>
        <taxon>Craniata</taxon>
        <taxon>Vertebrata</taxon>
        <taxon>Euteleostomi</taxon>
        <taxon>Archelosauria</taxon>
        <taxon>Archosauria</taxon>
        <taxon>Dinosauria</taxon>
        <taxon>Saurischia</taxon>
        <taxon>Theropoda</taxon>
        <taxon>Coelurosauria</taxon>
        <taxon>Aves</taxon>
        <taxon>Palaeognathae</taxon>
        <taxon>Tinamiformes</taxon>
        <taxon>Tinamidae</taxon>
        <taxon>Nothoprocta</taxon>
    </lineage>
</organism>
<dbReference type="InterPro" id="IPR035985">
    <property type="entry name" value="Ubiquitin-activating_enz"/>
</dbReference>
<evidence type="ECO:0000256" key="8">
    <source>
        <dbReference type="SAM" id="MobiDB-lite"/>
    </source>
</evidence>
<reference evidence="10" key="1">
    <citation type="submission" date="2025-08" db="UniProtKB">
        <authorList>
            <consortium name="Ensembl"/>
        </authorList>
    </citation>
    <scope>IDENTIFICATION</scope>
</reference>
<accession>A0A8C6ZBX4</accession>
<dbReference type="GO" id="GO:0005737">
    <property type="term" value="C:cytoplasm"/>
    <property type="evidence" value="ECO:0007669"/>
    <property type="project" value="TreeGrafter"/>
</dbReference>
<comment type="pathway">
    <text evidence="1">Protein modification; protein sumoylation.</text>
</comment>
<dbReference type="InterPro" id="IPR000011">
    <property type="entry name" value="UBQ/SUMO-activ_enz_E1-like"/>
</dbReference>
<dbReference type="GO" id="GO:0016925">
    <property type="term" value="P:protein sumoylation"/>
    <property type="evidence" value="ECO:0007669"/>
    <property type="project" value="TreeGrafter"/>
</dbReference>
<evidence type="ECO:0000256" key="1">
    <source>
        <dbReference type="ARBA" id="ARBA00004718"/>
    </source>
</evidence>
<dbReference type="GO" id="GO:0019948">
    <property type="term" value="F:SUMO activating enzyme activity"/>
    <property type="evidence" value="ECO:0007669"/>
    <property type="project" value="TreeGrafter"/>
</dbReference>
<evidence type="ECO:0000256" key="7">
    <source>
        <dbReference type="ARBA" id="ARBA00044187"/>
    </source>
</evidence>
<dbReference type="PANTHER" id="PTHR10953:SF162">
    <property type="entry name" value="SUMO-ACTIVATING ENZYME SUBUNIT 1"/>
    <property type="match status" value="1"/>
</dbReference>
<dbReference type="Ensembl" id="ENSNPET00000009706.1">
    <property type="protein sequence ID" value="ENSNPEP00000009473.1"/>
    <property type="gene ID" value="ENSNPEG00000007106.1"/>
</dbReference>
<feature type="region of interest" description="Disordered" evidence="8">
    <location>
        <begin position="321"/>
        <end position="343"/>
    </location>
</feature>
<evidence type="ECO:0000313" key="11">
    <source>
        <dbReference type="Proteomes" id="UP000694420"/>
    </source>
</evidence>
<dbReference type="InterPro" id="IPR032418">
    <property type="entry name" value="E1_FCCH"/>
</dbReference>
<dbReference type="Pfam" id="PF16190">
    <property type="entry name" value="E1_FCCH"/>
    <property type="match status" value="1"/>
</dbReference>
<feature type="domain" description="Ubiquitin-activating enzyme E1 FCCH" evidence="9">
    <location>
        <begin position="174"/>
        <end position="238"/>
    </location>
</feature>
<proteinExistence type="inferred from homology"/>
<comment type="subunit">
    <text evidence="6">Heterodimer of SAE1 and UBA2/SAE2. The heterodimer corresponds to the two domains that are encoded on a single polypeptide chain in ubiquitin-activating enzyme E1. Interacts with UBE2I.</text>
</comment>
<protein>
    <recommendedName>
        <fullName evidence="7">SUMO-activating enzyme subunit 1</fullName>
    </recommendedName>
</protein>
<dbReference type="InterPro" id="IPR045886">
    <property type="entry name" value="ThiF/MoeB/HesA"/>
</dbReference>
<dbReference type="PANTHER" id="PTHR10953">
    <property type="entry name" value="UBIQUITIN-ACTIVATING ENZYME E1"/>
    <property type="match status" value="1"/>
</dbReference>
<sequence length="343" mass="36312">MSSSLLSRYVLGHEAMRRMQAAAVLVSGLRGLGLEVAKNLVLGGVKAVTLHDPQPAAWGDLASQFYLREEDVGRGRAEATLPRLAELNSYVAVSSCERPLSEALLAAFQVVVLTNSPLEEQLWVGDFCHSRGIKLVVADTRGLFGQLFCDFGDDMVVTDTNGEQPLSAMVSMGCPGEVTCLDEARHGFESGDFVTFAEVEGMEELNRCGPVEIRVLGAIGDTSGYGDYERGGVVTQVKMPKHVAFVSAATTGRAGTRVTLHARGHGDADEVLALARELFPGAELPAELLRELALQASGDLAPVNAFIGALAAQEVMKVAPAHGHTDTRTHAPGPSRTPGPLPS</sequence>
<dbReference type="FunFam" id="2.40.30.180:FF:000001">
    <property type="entry name" value="ubiquitin-like modifier-activating enzyme 1"/>
    <property type="match status" value="1"/>
</dbReference>
<comment type="pathway">
    <text evidence="2">Protein modification; protein ubiquitination.</text>
</comment>
<dbReference type="Gene3D" id="2.40.30.180">
    <property type="entry name" value="Ubiquitin-activating enzyme E1, FCCH domain"/>
    <property type="match status" value="1"/>
</dbReference>
<dbReference type="InterPro" id="IPR042302">
    <property type="entry name" value="E1_FCCH_sf"/>
</dbReference>
<dbReference type="Gene3D" id="3.40.50.12550">
    <property type="entry name" value="Ubiquitin-activating enzyme E1, inactive adenylation domain, subdomain 2"/>
    <property type="match status" value="2"/>
</dbReference>
<keyword evidence="4" id="KW-0436">Ligase</keyword>